<keyword evidence="5 8" id="KW-0472">Membrane</keyword>
<evidence type="ECO:0000256" key="4">
    <source>
        <dbReference type="ARBA" id="ARBA00022989"/>
    </source>
</evidence>
<evidence type="ECO:0000256" key="1">
    <source>
        <dbReference type="ARBA" id="ARBA00004167"/>
    </source>
</evidence>
<feature type="signal peptide" evidence="9">
    <location>
        <begin position="1"/>
        <end position="22"/>
    </location>
</feature>
<dbReference type="Proteomes" id="UP000243745">
    <property type="component" value="Unassembled WGS sequence"/>
</dbReference>
<keyword evidence="6" id="KW-0175">Coiled coil</keyword>
<dbReference type="OrthoDB" id="9790951at2"/>
<evidence type="ECO:0000259" key="10">
    <source>
        <dbReference type="SMART" id="SM00287"/>
    </source>
</evidence>
<dbReference type="EMBL" id="FOXF01000012">
    <property type="protein sequence ID" value="SFP27822.1"/>
    <property type="molecule type" value="Genomic_DNA"/>
</dbReference>
<keyword evidence="2 8" id="KW-0812">Transmembrane</keyword>
<proteinExistence type="predicted"/>
<feature type="transmembrane region" description="Helical" evidence="8">
    <location>
        <begin position="248"/>
        <end position="269"/>
    </location>
</feature>
<evidence type="ECO:0000256" key="8">
    <source>
        <dbReference type="SAM" id="Phobius"/>
    </source>
</evidence>
<dbReference type="Gene3D" id="2.30.30.40">
    <property type="entry name" value="SH3 Domains"/>
    <property type="match status" value="1"/>
</dbReference>
<dbReference type="RefSeq" id="WP_031578588.1">
    <property type="nucleotide sequence ID" value="NZ_FOXF01000012.1"/>
</dbReference>
<evidence type="ECO:0000256" key="7">
    <source>
        <dbReference type="SAM" id="MobiDB-lite"/>
    </source>
</evidence>
<dbReference type="AlphaFoldDB" id="A0A662ZHZ6"/>
<protein>
    <submittedName>
        <fullName evidence="11">SH3 domain protein</fullName>
    </submittedName>
</protein>
<organism evidence="11 12">
    <name type="scientific">Ruminobacter amylophilus</name>
    <dbReference type="NCBI Taxonomy" id="867"/>
    <lineage>
        <taxon>Bacteria</taxon>
        <taxon>Pseudomonadati</taxon>
        <taxon>Pseudomonadota</taxon>
        <taxon>Gammaproteobacteria</taxon>
        <taxon>Aeromonadales</taxon>
        <taxon>Succinivibrionaceae</taxon>
        <taxon>Ruminobacter</taxon>
    </lineage>
</organism>
<dbReference type="GO" id="GO:0016020">
    <property type="term" value="C:membrane"/>
    <property type="evidence" value="ECO:0007669"/>
    <property type="project" value="UniProtKB-SubCell"/>
</dbReference>
<evidence type="ECO:0000256" key="5">
    <source>
        <dbReference type="ARBA" id="ARBA00023136"/>
    </source>
</evidence>
<evidence type="ECO:0000256" key="6">
    <source>
        <dbReference type="SAM" id="Coils"/>
    </source>
</evidence>
<dbReference type="InterPro" id="IPR016476">
    <property type="entry name" value="SH3_dom_pro"/>
</dbReference>
<sequence>MRKFTKAFIGSTLLSLSVVSNAVALELTEVSAERIEKPEVKQAEKQTAAPVKAVKTEAPEVRRESVPQAESAQVSGNEEKAKPAAAPEAAAEKTPSRKVSYVAYVSDESSVWATRGPGKQYKLSGQIKIGERVEVLSEKNDYVEVRTPKDTIVWIPKREIQREESNRYKVSKLEEENSSLKYKLDNIDSESMRELKKATEELTRLKKAYTELKQVHEEMEVKMKETAEENEELSSKLETKDQDMQLRWWKQGGLIALIGAIVGVILVYLPRPRRRKDDYYY</sequence>
<evidence type="ECO:0000256" key="9">
    <source>
        <dbReference type="SAM" id="SignalP"/>
    </source>
</evidence>
<evidence type="ECO:0000313" key="11">
    <source>
        <dbReference type="EMBL" id="SFP27822.1"/>
    </source>
</evidence>
<feature type="coiled-coil region" evidence="6">
    <location>
        <begin position="170"/>
        <end position="243"/>
    </location>
</feature>
<feature type="compositionally biased region" description="Basic and acidic residues" evidence="7">
    <location>
        <begin position="54"/>
        <end position="65"/>
    </location>
</feature>
<reference evidence="11 12" key="1">
    <citation type="submission" date="2016-10" db="EMBL/GenBank/DDBJ databases">
        <authorList>
            <person name="Varghese N."/>
            <person name="Submissions S."/>
        </authorList>
    </citation>
    <scope>NUCLEOTIDE SEQUENCE [LARGE SCALE GENOMIC DNA]</scope>
    <source>
        <strain evidence="11 12">DSM 1361</strain>
    </source>
</reference>
<evidence type="ECO:0000256" key="2">
    <source>
        <dbReference type="ARBA" id="ARBA00022692"/>
    </source>
</evidence>
<dbReference type="SMART" id="SM00287">
    <property type="entry name" value="SH3b"/>
    <property type="match status" value="1"/>
</dbReference>
<dbReference type="NCBIfam" id="TIGR04211">
    <property type="entry name" value="SH3_and_anchor"/>
    <property type="match status" value="1"/>
</dbReference>
<name>A0A662ZHZ6_9GAMM</name>
<evidence type="ECO:0000256" key="3">
    <source>
        <dbReference type="ARBA" id="ARBA00022729"/>
    </source>
</evidence>
<keyword evidence="4 8" id="KW-1133">Transmembrane helix</keyword>
<keyword evidence="3 9" id="KW-0732">Signal</keyword>
<accession>A0A662ZHZ6</accession>
<dbReference type="Pfam" id="PF08239">
    <property type="entry name" value="SH3_3"/>
    <property type="match status" value="1"/>
</dbReference>
<evidence type="ECO:0000313" key="12">
    <source>
        <dbReference type="Proteomes" id="UP000243745"/>
    </source>
</evidence>
<dbReference type="InterPro" id="IPR003646">
    <property type="entry name" value="SH3-like_bac-type"/>
</dbReference>
<feature type="chain" id="PRO_5024940795" evidence="9">
    <location>
        <begin position="23"/>
        <end position="281"/>
    </location>
</feature>
<feature type="region of interest" description="Disordered" evidence="7">
    <location>
        <begin position="39"/>
        <end position="93"/>
    </location>
</feature>
<comment type="subcellular location">
    <subcellularLocation>
        <location evidence="1">Membrane</location>
        <topology evidence="1">Single-pass membrane protein</topology>
    </subcellularLocation>
</comment>
<keyword evidence="12" id="KW-1185">Reference proteome</keyword>
<gene>
    <name evidence="11" type="ORF">SAMN02910344_00946</name>
</gene>
<feature type="domain" description="SH3b" evidence="10">
    <location>
        <begin position="100"/>
        <end position="163"/>
    </location>
</feature>